<dbReference type="OrthoDB" id="2655894at2759"/>
<protein>
    <submittedName>
        <fullName evidence="2">Uncharacterized protein</fullName>
    </submittedName>
</protein>
<name>A0A2G8S0G8_9APHY</name>
<sequence>MCQSLLVHDSAQVNEIDLARKGLRAGSQEPGAGLGDNNGEERGRSQMLRQPKGKKCADRLRSRSRSRSSKRTDSRSISPLNLSNDEPGASKRQKPDPSKFAWAQNSKAAEKNLQPEVRETITMLCHYTIDIRFARSNLLNSVGVPEFPEAEWGNVLRGKPVDLNHVFSRQYTLGQDEKHVEKLGPVELSYRAITPAKVVKSAGDWVIAWQRTTAAIVYAFLHRKQELEAYHNHIFSFFGAIHADYHYRILDYDRAVCKKVAAM</sequence>
<dbReference type="EMBL" id="AYKW01000034">
    <property type="protein sequence ID" value="PIL27245.1"/>
    <property type="molecule type" value="Genomic_DNA"/>
</dbReference>
<dbReference type="STRING" id="1077348.A0A2G8S0G8"/>
<gene>
    <name evidence="2" type="ORF">GSI_10389</name>
</gene>
<dbReference type="AlphaFoldDB" id="A0A2G8S0G8"/>
<comment type="caution">
    <text evidence="2">The sequence shown here is derived from an EMBL/GenBank/DDBJ whole genome shotgun (WGS) entry which is preliminary data.</text>
</comment>
<keyword evidence="3" id="KW-1185">Reference proteome</keyword>
<reference evidence="2 3" key="1">
    <citation type="journal article" date="2015" name="Sci. Rep.">
        <title>Chromosome-level genome map provides insights into diverse defense mechanisms in the medicinal fungus Ganoderma sinense.</title>
        <authorList>
            <person name="Zhu Y."/>
            <person name="Xu J."/>
            <person name="Sun C."/>
            <person name="Zhou S."/>
            <person name="Xu H."/>
            <person name="Nelson D.R."/>
            <person name="Qian J."/>
            <person name="Song J."/>
            <person name="Luo H."/>
            <person name="Xiang L."/>
            <person name="Li Y."/>
            <person name="Xu Z."/>
            <person name="Ji A."/>
            <person name="Wang L."/>
            <person name="Lu S."/>
            <person name="Hayward A."/>
            <person name="Sun W."/>
            <person name="Li X."/>
            <person name="Schwartz D.C."/>
            <person name="Wang Y."/>
            <person name="Chen S."/>
        </authorList>
    </citation>
    <scope>NUCLEOTIDE SEQUENCE [LARGE SCALE GENOMIC DNA]</scope>
    <source>
        <strain evidence="2 3">ZZ0214-1</strain>
    </source>
</reference>
<dbReference type="Proteomes" id="UP000230002">
    <property type="component" value="Unassembled WGS sequence"/>
</dbReference>
<organism evidence="2 3">
    <name type="scientific">Ganoderma sinense ZZ0214-1</name>
    <dbReference type="NCBI Taxonomy" id="1077348"/>
    <lineage>
        <taxon>Eukaryota</taxon>
        <taxon>Fungi</taxon>
        <taxon>Dikarya</taxon>
        <taxon>Basidiomycota</taxon>
        <taxon>Agaricomycotina</taxon>
        <taxon>Agaricomycetes</taxon>
        <taxon>Polyporales</taxon>
        <taxon>Polyporaceae</taxon>
        <taxon>Ganoderma</taxon>
    </lineage>
</organism>
<accession>A0A2G8S0G8</accession>
<feature type="region of interest" description="Disordered" evidence="1">
    <location>
        <begin position="23"/>
        <end position="111"/>
    </location>
</feature>
<evidence type="ECO:0000313" key="2">
    <source>
        <dbReference type="EMBL" id="PIL27245.1"/>
    </source>
</evidence>
<evidence type="ECO:0000256" key="1">
    <source>
        <dbReference type="SAM" id="MobiDB-lite"/>
    </source>
</evidence>
<proteinExistence type="predicted"/>
<evidence type="ECO:0000313" key="3">
    <source>
        <dbReference type="Proteomes" id="UP000230002"/>
    </source>
</evidence>